<evidence type="ECO:0000313" key="2">
    <source>
        <dbReference type="EMBL" id="AVK07862.1"/>
    </source>
</evidence>
<gene>
    <name evidence="2" type="ORF">CSB93_5340</name>
</gene>
<accession>A0A2R3J110</accession>
<feature type="region of interest" description="Disordered" evidence="1">
    <location>
        <begin position="38"/>
        <end position="60"/>
    </location>
</feature>
<dbReference type="Proteomes" id="UP000238390">
    <property type="component" value="Chromosome"/>
</dbReference>
<reference evidence="2 3" key="1">
    <citation type="submission" date="2018-02" db="EMBL/GenBank/DDBJ databases">
        <title>FDA/CDC Antimicrobial Resistant Isolate Bank Genome Sequencing.</title>
        <authorList>
            <person name="Benahmed F.H."/>
            <person name="Lutgring J.D."/>
            <person name="Yoo B."/>
            <person name="Machado M."/>
            <person name="Brown A."/>
            <person name="McAllister G."/>
            <person name="Perry A."/>
            <person name="Halpin A.L."/>
            <person name="Vavikolanu K."/>
            <person name="Ott S."/>
            <person name="Zhao X."/>
            <person name="Tallon L.J."/>
            <person name="Sadzewicz L."/>
            <person name="Aluvathingal J."/>
            <person name="Nadendla S."/>
            <person name="Voskania-kordi A."/>
            <person name="Simonyan V."/>
            <person name="Patel J."/>
            <person name="Shawar R.M."/>
        </authorList>
    </citation>
    <scope>NUCLEOTIDE SEQUENCE [LARGE SCALE GENOMIC DNA]</scope>
    <source>
        <strain evidence="2 3">AR_0356</strain>
    </source>
</reference>
<organism evidence="2 3">
    <name type="scientific">Pseudomonas paraeruginosa</name>
    <dbReference type="NCBI Taxonomy" id="2994495"/>
    <lineage>
        <taxon>Bacteria</taxon>
        <taxon>Pseudomonadati</taxon>
        <taxon>Pseudomonadota</taxon>
        <taxon>Gammaproteobacteria</taxon>
        <taxon>Pseudomonadales</taxon>
        <taxon>Pseudomonadaceae</taxon>
        <taxon>Pseudomonas</taxon>
    </lineage>
</organism>
<name>A0A2R3J110_9PSED</name>
<evidence type="ECO:0000313" key="3">
    <source>
        <dbReference type="Proteomes" id="UP000238390"/>
    </source>
</evidence>
<dbReference type="EMBL" id="CP027169">
    <property type="protein sequence ID" value="AVK07862.1"/>
    <property type="molecule type" value="Genomic_DNA"/>
</dbReference>
<protein>
    <submittedName>
        <fullName evidence="2">Uncharacterized protein</fullName>
    </submittedName>
</protein>
<dbReference type="AlphaFoldDB" id="A0A2R3J110"/>
<sequence>MNGARRRRWSMCPVCIASLSLLFAGGASLTGIALLGGRRRPSRAKAESGGKPGISVENRQ</sequence>
<evidence type="ECO:0000256" key="1">
    <source>
        <dbReference type="SAM" id="MobiDB-lite"/>
    </source>
</evidence>
<proteinExistence type="predicted"/>
<keyword evidence="3" id="KW-1185">Reference proteome</keyword>